<dbReference type="InterPro" id="IPR012337">
    <property type="entry name" value="RNaseH-like_sf"/>
</dbReference>
<dbReference type="RefSeq" id="WP_151825678.1">
    <property type="nucleotide sequence ID" value="NZ_JAOCBE010000003.1"/>
</dbReference>
<dbReference type="EMBL" id="JAOCBE010000003">
    <property type="protein sequence ID" value="MDH0971127.1"/>
    <property type="molecule type" value="Genomic_DNA"/>
</dbReference>
<organism evidence="4 5">
    <name type="scientific">Acinetobacter johnsonii</name>
    <dbReference type="NCBI Taxonomy" id="40214"/>
    <lineage>
        <taxon>Bacteria</taxon>
        <taxon>Pseudomonadati</taxon>
        <taxon>Pseudomonadota</taxon>
        <taxon>Gammaproteobacteria</taxon>
        <taxon>Moraxellales</taxon>
        <taxon>Moraxellaceae</taxon>
        <taxon>Acinetobacter</taxon>
    </lineage>
</organism>
<dbReference type="CDD" id="cd04659">
    <property type="entry name" value="Piwi_piwi-like_ProArk"/>
    <property type="match status" value="1"/>
</dbReference>
<dbReference type="Proteomes" id="UP001159915">
    <property type="component" value="Unassembled WGS sequence"/>
</dbReference>
<dbReference type="AlphaFoldDB" id="A0AA42MWI1"/>
<name>A0AA42MWI1_ACIJO</name>
<evidence type="ECO:0000259" key="3">
    <source>
        <dbReference type="SMART" id="SM00950"/>
    </source>
</evidence>
<proteinExistence type="inferred from homology"/>
<evidence type="ECO:0000256" key="1">
    <source>
        <dbReference type="ARBA" id="ARBA00035012"/>
    </source>
</evidence>
<evidence type="ECO:0000256" key="2">
    <source>
        <dbReference type="ARBA" id="ARBA00035032"/>
    </source>
</evidence>
<evidence type="ECO:0000313" key="4">
    <source>
        <dbReference type="EMBL" id="MDH0971127.1"/>
    </source>
</evidence>
<protein>
    <recommendedName>
        <fullName evidence="2">Protein argonaute</fullName>
    </recommendedName>
</protein>
<feature type="domain" description="Piwi" evidence="3">
    <location>
        <begin position="145"/>
        <end position="463"/>
    </location>
</feature>
<comment type="similarity">
    <text evidence="1">Belongs to the argonaute family. Long pAgo subfamily.</text>
</comment>
<sequence length="476" mass="54946">MKLKILDEPSLEFGNGIHICPKAGIENQGVYDKKDELRRNELRVGMVGRGEGLDMLDVWLDYCTHAILGKAETPYPNLFRGFGGINQTYGFYTRLIRSPQFSRPLQRTEIMKIIKLPTRNERVRSCVELYYDQIRFLSENRSIDVIICAIPDDLYKALTKDTSSTEPMNENEENIRNEEFECNFRRLLKAKCMHLGIPLQLIQETSLDKDKLAGRQDIATRAWNFCTALYYKGNRTVPWRLVEDKYKPKTCYIGVGFYYSLDRETVSSSLAQVFDEFGHGVILRGSPVALDKDDKRPFMNEEQAYELLLNALTEYDRALYQMPARIVIHKSSKFRDSEIRGFSKAIEEKGIRSKDFVSIINTNIRLFGEGHYPPHRGTLMTLNDNTAILYTKGFIDFYKTYPGMYIPNPILVSAHENDSSLEELCKEILGLTKMNWNNTQLDGRLPITLECAQKVGDIIKYVPPNENPQVNYSFYM</sequence>
<comment type="caution">
    <text evidence="4">The sequence shown here is derived from an EMBL/GenBank/DDBJ whole genome shotgun (WGS) entry which is preliminary data.</text>
</comment>
<dbReference type="GO" id="GO:0003676">
    <property type="term" value="F:nucleic acid binding"/>
    <property type="evidence" value="ECO:0007669"/>
    <property type="project" value="InterPro"/>
</dbReference>
<dbReference type="SMART" id="SM00950">
    <property type="entry name" value="Piwi"/>
    <property type="match status" value="1"/>
</dbReference>
<dbReference type="Gene3D" id="3.30.420.10">
    <property type="entry name" value="Ribonuclease H-like superfamily/Ribonuclease H"/>
    <property type="match status" value="1"/>
</dbReference>
<accession>A0AA42MWI1</accession>
<dbReference type="SUPFAM" id="SSF53098">
    <property type="entry name" value="Ribonuclease H-like"/>
    <property type="match status" value="1"/>
</dbReference>
<evidence type="ECO:0000313" key="5">
    <source>
        <dbReference type="Proteomes" id="UP001159915"/>
    </source>
</evidence>
<reference evidence="4" key="1">
    <citation type="submission" date="2022-09" db="EMBL/GenBank/DDBJ databases">
        <title>Intensive care unit water sources are persistently colonized with multi-drug resistant bacteria and are the site of extensive horizontal gene transfer of antibiotic resistance genes.</title>
        <authorList>
            <person name="Diorio-Toth L."/>
        </authorList>
    </citation>
    <scope>NUCLEOTIDE SEQUENCE</scope>
    <source>
        <strain evidence="4">GD03920</strain>
    </source>
</reference>
<gene>
    <name evidence="4" type="ORF">N5C10_18455</name>
</gene>
<dbReference type="InterPro" id="IPR003165">
    <property type="entry name" value="Piwi"/>
</dbReference>
<dbReference type="InterPro" id="IPR036397">
    <property type="entry name" value="RNaseH_sf"/>
</dbReference>